<dbReference type="PANTHER" id="PTHR32309">
    <property type="entry name" value="TYROSINE-PROTEIN KINASE"/>
    <property type="match status" value="1"/>
</dbReference>
<feature type="transmembrane region" description="Helical" evidence="2">
    <location>
        <begin position="14"/>
        <end position="32"/>
    </location>
</feature>
<dbReference type="InterPro" id="IPR027417">
    <property type="entry name" value="P-loop_NTPase"/>
</dbReference>
<keyword evidence="2" id="KW-0472">Membrane</keyword>
<dbReference type="GO" id="GO:0005886">
    <property type="term" value="C:plasma membrane"/>
    <property type="evidence" value="ECO:0007669"/>
    <property type="project" value="TreeGrafter"/>
</dbReference>
<keyword evidence="4" id="KW-1185">Reference proteome</keyword>
<dbReference type="PANTHER" id="PTHR32309:SF13">
    <property type="entry name" value="FERRIC ENTEROBACTIN TRANSPORT PROTEIN FEPE"/>
    <property type="match status" value="1"/>
</dbReference>
<dbReference type="GO" id="GO:0004713">
    <property type="term" value="F:protein tyrosine kinase activity"/>
    <property type="evidence" value="ECO:0007669"/>
    <property type="project" value="TreeGrafter"/>
</dbReference>
<proteinExistence type="predicted"/>
<evidence type="ECO:0000256" key="1">
    <source>
        <dbReference type="SAM" id="Coils"/>
    </source>
</evidence>
<evidence type="ECO:0000313" key="4">
    <source>
        <dbReference type="Proteomes" id="UP000253383"/>
    </source>
</evidence>
<keyword evidence="2" id="KW-1133">Transmembrane helix</keyword>
<comment type="caution">
    <text evidence="3">The sequence shown here is derived from an EMBL/GenBank/DDBJ whole genome shotgun (WGS) entry which is preliminary data.</text>
</comment>
<feature type="transmembrane region" description="Helical" evidence="2">
    <location>
        <begin position="465"/>
        <end position="489"/>
    </location>
</feature>
<dbReference type="SUPFAM" id="SSF52540">
    <property type="entry name" value="P-loop containing nucleoside triphosphate hydrolases"/>
    <property type="match status" value="1"/>
</dbReference>
<dbReference type="AlphaFoldDB" id="A0A368JR47"/>
<dbReference type="Gene3D" id="3.40.50.300">
    <property type="entry name" value="P-loop containing nucleotide triphosphate hydrolases"/>
    <property type="match status" value="1"/>
</dbReference>
<keyword evidence="2" id="KW-0812">Transmembrane</keyword>
<name>A0A368JR47_9BACT</name>
<sequence length="742" mass="83795">MTPRVFLRLLKQHALWFILIPVLTAGSVYYFTKDDPRIFKSQATLYTGLASGYSLLSDQQAGFIDHSAAAFENLLTTLNSKETLRQIGVSLLTRHLPLDKPDGKILSQPAFQELRLYIPENLRLSLTKNADEATLHARIDSLSRTATDNPVQFVLMKSYAYCSIATIGKKLKATRRSPSDMLDLEYESTDPAVAQQTLSNAITILNKRYTTLKTAETNSVVSYYEEQTKATKQRLDDAENKLRAFSVQHKLLNFEEESKNVAASRELFSGDYNKELMTNKAAKASMDALNKRLGQLGPLLLANGDLKAKQADLTDAQNQLVNAQAYGQPQNVVTRLQNRVEQASEALKVTARNYTAAESTPESIPQRTLLNEWLEKVIDFEESSARLEVYKSRMGEYQAKTEEYSPLESELRQLNRDLTQAEKDHIASVHYLNQAITHRQDISVEGALTTLDAPNFPYDAQSKRWLFIALGFGVGLFIALLLTAIRFWIDRRISSPEQAESLIGRPVAAVFPTVRKFTIDSKAGRTALSMFEQLCNAINFEIIKTTATKPYPPLITLFSVRSKQGKTWVANSLGRMYAEAGQQVAYCYPRLNDEQQKIEQEGVTFFPYTRRSDLMNVTEIDYLFDEETKFDASQYDRIILEIPALISSPIPVYLIDQSTVSILVTDVNSIWARTERKVLEMYLKIATHTVVTVLNRVDGSYIDAPSKADAQQRPVQPEHSVEVQRTLRSLENQRTLQYGKLS</sequence>
<dbReference type="RefSeq" id="WP_114405999.1">
    <property type="nucleotide sequence ID" value="NZ_QOWE01000007.1"/>
</dbReference>
<protein>
    <submittedName>
        <fullName evidence="3">Lipopolysaccharide biosynthesis protein</fullName>
    </submittedName>
</protein>
<reference evidence="3 4" key="1">
    <citation type="submission" date="2018-07" db="EMBL/GenBank/DDBJ databases">
        <title>Genome analysis of Larkinella rosea.</title>
        <authorList>
            <person name="Zhou Z."/>
            <person name="Wang G."/>
        </authorList>
    </citation>
    <scope>NUCLEOTIDE SEQUENCE [LARGE SCALE GENOMIC DNA]</scope>
    <source>
        <strain evidence="4">zzj9</strain>
    </source>
</reference>
<dbReference type="Proteomes" id="UP000253383">
    <property type="component" value="Unassembled WGS sequence"/>
</dbReference>
<evidence type="ECO:0000256" key="2">
    <source>
        <dbReference type="SAM" id="Phobius"/>
    </source>
</evidence>
<feature type="coiled-coil region" evidence="1">
    <location>
        <begin position="306"/>
        <end position="353"/>
    </location>
</feature>
<evidence type="ECO:0000313" key="3">
    <source>
        <dbReference type="EMBL" id="RCR69805.1"/>
    </source>
</evidence>
<feature type="coiled-coil region" evidence="1">
    <location>
        <begin position="221"/>
        <end position="248"/>
    </location>
</feature>
<keyword evidence="1" id="KW-0175">Coiled coil</keyword>
<organism evidence="3 4">
    <name type="scientific">Larkinella punicea</name>
    <dbReference type="NCBI Taxonomy" id="2315727"/>
    <lineage>
        <taxon>Bacteria</taxon>
        <taxon>Pseudomonadati</taxon>
        <taxon>Bacteroidota</taxon>
        <taxon>Cytophagia</taxon>
        <taxon>Cytophagales</taxon>
        <taxon>Spirosomataceae</taxon>
        <taxon>Larkinella</taxon>
    </lineage>
</organism>
<dbReference type="EMBL" id="QOWE01000007">
    <property type="protein sequence ID" value="RCR69805.1"/>
    <property type="molecule type" value="Genomic_DNA"/>
</dbReference>
<dbReference type="OrthoDB" id="781284at2"/>
<accession>A0A368JR47</accession>
<feature type="coiled-coil region" evidence="1">
    <location>
        <begin position="397"/>
        <end position="424"/>
    </location>
</feature>
<gene>
    <name evidence="3" type="ORF">DUE52_10730</name>
</gene>
<dbReference type="InterPro" id="IPR050445">
    <property type="entry name" value="Bact_polysacc_biosynth/exp"/>
</dbReference>